<evidence type="ECO:0000313" key="3">
    <source>
        <dbReference type="EMBL" id="CAB4218686.1"/>
    </source>
</evidence>
<dbReference type="GO" id="GO:0004519">
    <property type="term" value="F:endonuclease activity"/>
    <property type="evidence" value="ECO:0007669"/>
    <property type="project" value="InterPro"/>
</dbReference>
<accession>A0A6J5SUD5</accession>
<dbReference type="EMBL" id="LR797412">
    <property type="protein sequence ID" value="CAB4213920.1"/>
    <property type="molecule type" value="Genomic_DNA"/>
</dbReference>
<dbReference type="InterPro" id="IPR044930">
    <property type="entry name" value="Homing_endonuclease_His-Me"/>
</dbReference>
<dbReference type="InterPro" id="IPR003615">
    <property type="entry name" value="HNH_nuc"/>
</dbReference>
<protein>
    <submittedName>
        <fullName evidence="3">HNH nuclease</fullName>
    </submittedName>
</protein>
<dbReference type="Pfam" id="PF13392">
    <property type="entry name" value="HNH_3"/>
    <property type="match status" value="1"/>
</dbReference>
<feature type="domain" description="HNH nuclease" evidence="1">
    <location>
        <begin position="53"/>
        <end position="97"/>
    </location>
</feature>
<dbReference type="Gene3D" id="3.90.75.10">
    <property type="entry name" value="Homing Intron 3 (I-ppo) Encoded Endonuclease, Chain A"/>
    <property type="match status" value="1"/>
</dbReference>
<reference evidence="3" key="1">
    <citation type="submission" date="2020-05" db="EMBL/GenBank/DDBJ databases">
        <authorList>
            <person name="Chiriac C."/>
            <person name="Salcher M."/>
            <person name="Ghai R."/>
            <person name="Kavagutti S V."/>
        </authorList>
    </citation>
    <scope>NUCLEOTIDE SEQUENCE</scope>
</reference>
<dbReference type="SUPFAM" id="SSF54060">
    <property type="entry name" value="His-Me finger endonucleases"/>
    <property type="match status" value="1"/>
</dbReference>
<dbReference type="InterPro" id="IPR044925">
    <property type="entry name" value="His-Me_finger_sf"/>
</dbReference>
<name>A0A6J5SUD5_9CAUD</name>
<dbReference type="EMBL" id="LR797459">
    <property type="protein sequence ID" value="CAB4218686.1"/>
    <property type="molecule type" value="Genomic_DNA"/>
</dbReference>
<evidence type="ECO:0000313" key="2">
    <source>
        <dbReference type="EMBL" id="CAB4213920.1"/>
    </source>
</evidence>
<sequence length="162" mass="18248">MAERIPLRVKQIDHLTRKVIVREDGCHVWTGTISQGGYGMMVITDGGRRISAKAHRIAYQIAHGEIPDGLYVCHSCDVKLCVNPDHLFAATQGENMRDMSRKSRARNAHNYEVPPLAIEMLMDGAYQVDVQRMTGLPLHQLRDIAKRLGVQLRLKGSNDGRY</sequence>
<proteinExistence type="predicted"/>
<gene>
    <name evidence="2" type="ORF">UFOVP1459_3</name>
    <name evidence="3" type="ORF">UFOVP1609_35</name>
</gene>
<evidence type="ECO:0000259" key="1">
    <source>
        <dbReference type="Pfam" id="PF13392"/>
    </source>
</evidence>
<organism evidence="3">
    <name type="scientific">uncultured Caudovirales phage</name>
    <dbReference type="NCBI Taxonomy" id="2100421"/>
    <lineage>
        <taxon>Viruses</taxon>
        <taxon>Duplodnaviria</taxon>
        <taxon>Heunggongvirae</taxon>
        <taxon>Uroviricota</taxon>
        <taxon>Caudoviricetes</taxon>
        <taxon>Peduoviridae</taxon>
        <taxon>Maltschvirus</taxon>
        <taxon>Maltschvirus maltsch</taxon>
    </lineage>
</organism>